<gene>
    <name evidence="3" type="ORF">KFE25_011950</name>
</gene>
<evidence type="ECO:0000313" key="3">
    <source>
        <dbReference type="EMBL" id="KAG8457276.1"/>
    </source>
</evidence>
<comment type="caution">
    <text evidence="3">The sequence shown here is derived from an EMBL/GenBank/DDBJ whole genome shotgun (WGS) entry which is preliminary data.</text>
</comment>
<feature type="chain" id="PRO_5035223699" evidence="2">
    <location>
        <begin position="19"/>
        <end position="287"/>
    </location>
</feature>
<keyword evidence="2" id="KW-0732">Signal</keyword>
<proteinExistence type="predicted"/>
<keyword evidence="4" id="KW-1185">Reference proteome</keyword>
<dbReference type="AlphaFoldDB" id="A0A8J5X3A9"/>
<feature type="region of interest" description="Disordered" evidence="1">
    <location>
        <begin position="267"/>
        <end position="287"/>
    </location>
</feature>
<feature type="signal peptide" evidence="2">
    <location>
        <begin position="1"/>
        <end position="18"/>
    </location>
</feature>
<organism evidence="3 4">
    <name type="scientific">Diacronema lutheri</name>
    <name type="common">Unicellular marine alga</name>
    <name type="synonym">Monochrysis lutheri</name>
    <dbReference type="NCBI Taxonomy" id="2081491"/>
    <lineage>
        <taxon>Eukaryota</taxon>
        <taxon>Haptista</taxon>
        <taxon>Haptophyta</taxon>
        <taxon>Pavlovophyceae</taxon>
        <taxon>Pavlovales</taxon>
        <taxon>Pavlovaceae</taxon>
        <taxon>Diacronema</taxon>
    </lineage>
</organism>
<dbReference type="Proteomes" id="UP000751190">
    <property type="component" value="Unassembled WGS sequence"/>
</dbReference>
<reference evidence="3" key="1">
    <citation type="submission" date="2021-05" db="EMBL/GenBank/DDBJ databases">
        <title>The genome of the haptophyte Pavlova lutheri (Diacronema luteri, Pavlovales) - a model for lipid biosynthesis in eukaryotic algae.</title>
        <authorList>
            <person name="Hulatt C.J."/>
            <person name="Posewitz M.C."/>
        </authorList>
    </citation>
    <scope>NUCLEOTIDE SEQUENCE</scope>
    <source>
        <strain evidence="3">NIVA-4/92</strain>
    </source>
</reference>
<evidence type="ECO:0000256" key="1">
    <source>
        <dbReference type="SAM" id="MobiDB-lite"/>
    </source>
</evidence>
<sequence>MPSARVLLLVVLVAPAAAESRVAESRVAGSRVAGSRVAGSRVAESRVAGSRLCRFAAVRGGADDVPTSASESSTPRAPACADGGLLSDALAMLADGTMLARLQLAARTDPAARARIAELLAIPAFARLVHAAGLAPAAGATVEEVLAAMAVPETVERMRALAGSPEVWRKVAAVRAGRRAGADGADDGGLADDGDALLRRLHAVRTREPARRLSDADALVLPRGARVLARHAVEGAWLTATVTGVAHALPGGGAACDVRYADGEEERAVPASRLAPIEPTAELPRHG</sequence>
<evidence type="ECO:0000256" key="2">
    <source>
        <dbReference type="SAM" id="SignalP"/>
    </source>
</evidence>
<dbReference type="EMBL" id="JAGTXO010000076">
    <property type="protein sequence ID" value="KAG8457276.1"/>
    <property type="molecule type" value="Genomic_DNA"/>
</dbReference>
<evidence type="ECO:0000313" key="4">
    <source>
        <dbReference type="Proteomes" id="UP000751190"/>
    </source>
</evidence>
<name>A0A8J5X3A9_DIALT</name>
<protein>
    <submittedName>
        <fullName evidence="3">Uncharacterized protein</fullName>
    </submittedName>
</protein>
<dbReference type="Gene3D" id="2.30.30.140">
    <property type="match status" value="1"/>
</dbReference>
<accession>A0A8J5X3A9</accession>